<comment type="caution">
    <text evidence="1">The sequence shown here is derived from an EMBL/GenBank/DDBJ whole genome shotgun (WGS) entry which is preliminary data.</text>
</comment>
<name>A0ABQ5A0S7_9ASTR</name>
<sequence length="98" mass="11001">MALLNRCGLILLAVYYIWFVVLLNAQTVQLQSVEGTTEVPSTSTEVPSSNGMEIDNSDLTFRIHPFYVEKGDNNVETKGFGFQAPTTRRNSMRVLRAM</sequence>
<reference evidence="1" key="1">
    <citation type="journal article" date="2022" name="Int. J. Mol. Sci.">
        <title>Draft Genome of Tanacetum Coccineum: Genomic Comparison of Closely Related Tanacetum-Family Plants.</title>
        <authorList>
            <person name="Yamashiro T."/>
            <person name="Shiraishi A."/>
            <person name="Nakayama K."/>
            <person name="Satake H."/>
        </authorList>
    </citation>
    <scope>NUCLEOTIDE SEQUENCE</scope>
</reference>
<dbReference type="EMBL" id="BQNB010011800">
    <property type="protein sequence ID" value="GJS95336.1"/>
    <property type="molecule type" value="Genomic_DNA"/>
</dbReference>
<proteinExistence type="predicted"/>
<organism evidence="1 2">
    <name type="scientific">Tanacetum coccineum</name>
    <dbReference type="NCBI Taxonomy" id="301880"/>
    <lineage>
        <taxon>Eukaryota</taxon>
        <taxon>Viridiplantae</taxon>
        <taxon>Streptophyta</taxon>
        <taxon>Embryophyta</taxon>
        <taxon>Tracheophyta</taxon>
        <taxon>Spermatophyta</taxon>
        <taxon>Magnoliopsida</taxon>
        <taxon>eudicotyledons</taxon>
        <taxon>Gunneridae</taxon>
        <taxon>Pentapetalae</taxon>
        <taxon>asterids</taxon>
        <taxon>campanulids</taxon>
        <taxon>Asterales</taxon>
        <taxon>Asteraceae</taxon>
        <taxon>Asteroideae</taxon>
        <taxon>Anthemideae</taxon>
        <taxon>Anthemidinae</taxon>
        <taxon>Tanacetum</taxon>
    </lineage>
</organism>
<accession>A0ABQ5A0S7</accession>
<evidence type="ECO:0000313" key="1">
    <source>
        <dbReference type="EMBL" id="GJS95336.1"/>
    </source>
</evidence>
<dbReference type="Proteomes" id="UP001151760">
    <property type="component" value="Unassembled WGS sequence"/>
</dbReference>
<reference evidence="1" key="2">
    <citation type="submission" date="2022-01" db="EMBL/GenBank/DDBJ databases">
        <authorList>
            <person name="Yamashiro T."/>
            <person name="Shiraishi A."/>
            <person name="Satake H."/>
            <person name="Nakayama K."/>
        </authorList>
    </citation>
    <scope>NUCLEOTIDE SEQUENCE</scope>
</reference>
<protein>
    <submittedName>
        <fullName evidence="1">Uncharacterized protein</fullName>
    </submittedName>
</protein>
<evidence type="ECO:0000313" key="2">
    <source>
        <dbReference type="Proteomes" id="UP001151760"/>
    </source>
</evidence>
<gene>
    <name evidence="1" type="ORF">Tco_0802304</name>
</gene>
<keyword evidence="2" id="KW-1185">Reference proteome</keyword>